<dbReference type="Proteomes" id="UP001642260">
    <property type="component" value="Unassembled WGS sequence"/>
</dbReference>
<evidence type="ECO:0000313" key="1">
    <source>
        <dbReference type="EMBL" id="CAH8356076.1"/>
    </source>
</evidence>
<name>A0ABC8KEY0_ERUVS</name>
<reference evidence="1 2" key="1">
    <citation type="submission" date="2022-03" db="EMBL/GenBank/DDBJ databases">
        <authorList>
            <person name="Macdonald S."/>
            <person name="Ahmed S."/>
            <person name="Newling K."/>
        </authorList>
    </citation>
    <scope>NUCLEOTIDE SEQUENCE [LARGE SCALE GENOMIC DNA]</scope>
</reference>
<keyword evidence="2" id="KW-1185">Reference proteome</keyword>
<sequence length="63" mass="7113">MGIENVITGGLAVINWPLYEGMLLREGQREDGKDRDSQSICLSFDCFALVVLKDRTNILIQWA</sequence>
<gene>
    <name evidence="1" type="ORF">ERUC_LOCUS21831</name>
</gene>
<evidence type="ECO:0000313" key="2">
    <source>
        <dbReference type="Proteomes" id="UP001642260"/>
    </source>
</evidence>
<dbReference type="AlphaFoldDB" id="A0ABC8KEY0"/>
<accession>A0ABC8KEY0</accession>
<protein>
    <submittedName>
        <fullName evidence="1">Uncharacterized protein</fullName>
    </submittedName>
</protein>
<proteinExistence type="predicted"/>
<dbReference type="EMBL" id="CAKOAT010215266">
    <property type="protein sequence ID" value="CAH8356076.1"/>
    <property type="molecule type" value="Genomic_DNA"/>
</dbReference>
<comment type="caution">
    <text evidence="1">The sequence shown here is derived from an EMBL/GenBank/DDBJ whole genome shotgun (WGS) entry which is preliminary data.</text>
</comment>
<organism evidence="1 2">
    <name type="scientific">Eruca vesicaria subsp. sativa</name>
    <name type="common">Garden rocket</name>
    <name type="synonym">Eruca sativa</name>
    <dbReference type="NCBI Taxonomy" id="29727"/>
    <lineage>
        <taxon>Eukaryota</taxon>
        <taxon>Viridiplantae</taxon>
        <taxon>Streptophyta</taxon>
        <taxon>Embryophyta</taxon>
        <taxon>Tracheophyta</taxon>
        <taxon>Spermatophyta</taxon>
        <taxon>Magnoliopsida</taxon>
        <taxon>eudicotyledons</taxon>
        <taxon>Gunneridae</taxon>
        <taxon>Pentapetalae</taxon>
        <taxon>rosids</taxon>
        <taxon>malvids</taxon>
        <taxon>Brassicales</taxon>
        <taxon>Brassicaceae</taxon>
        <taxon>Brassiceae</taxon>
        <taxon>Eruca</taxon>
    </lineage>
</organism>